<sequence length="217" mass="25253">MNAPRLTSQEDAMNFDGNFKHIDVYDIAALSRKVSAFTEDEWGKMSWKDRIGKEHRETQTIPILFDKDFRHANPSRHSAADTLATAYADMTAFMKRIYEDDAGYFIRMILVRMNPMSEIPLHYDTGASLPYSHRVHLPIATNEKITFQVGDESKYLKQGELWEINNQRRHGVFNRSSDYRIHMIMDWVTSDLAKLRKEQLGLEPEDVGQLPKEDSRN</sequence>
<dbReference type="Pfam" id="PF05118">
    <property type="entry name" value="Asp_Arg_Hydrox"/>
    <property type="match status" value="1"/>
</dbReference>
<protein>
    <recommendedName>
        <fullName evidence="1">Aspartyl/asparaginy/proline hydroxylase domain-containing protein</fullName>
    </recommendedName>
</protein>
<dbReference type="Proteomes" id="UP000000238">
    <property type="component" value="Chromosome"/>
</dbReference>
<name>Q2SGP0_HAHCH</name>
<dbReference type="eggNOG" id="COG1917">
    <property type="taxonomic scope" value="Bacteria"/>
</dbReference>
<proteinExistence type="predicted"/>
<dbReference type="KEGG" id="hch:HCH_03436"/>
<dbReference type="HOGENOM" id="CLU_1439523_0_0_6"/>
<feature type="domain" description="Aspartyl/asparaginy/proline hydroxylase" evidence="1">
    <location>
        <begin position="105"/>
        <end position="187"/>
    </location>
</feature>
<dbReference type="SUPFAM" id="SSF51197">
    <property type="entry name" value="Clavaminate synthase-like"/>
    <property type="match status" value="1"/>
</dbReference>
<organism evidence="2 3">
    <name type="scientific">Hahella chejuensis (strain KCTC 2396)</name>
    <dbReference type="NCBI Taxonomy" id="349521"/>
    <lineage>
        <taxon>Bacteria</taxon>
        <taxon>Pseudomonadati</taxon>
        <taxon>Pseudomonadota</taxon>
        <taxon>Gammaproteobacteria</taxon>
        <taxon>Oceanospirillales</taxon>
        <taxon>Hahellaceae</taxon>
        <taxon>Hahella</taxon>
    </lineage>
</organism>
<gene>
    <name evidence="2" type="ordered locus">HCH_03436</name>
</gene>
<dbReference type="InterPro" id="IPR007803">
    <property type="entry name" value="Asp/Arg/Pro-Hydrxlase"/>
</dbReference>
<dbReference type="InterPro" id="IPR027443">
    <property type="entry name" value="IPNS-like_sf"/>
</dbReference>
<keyword evidence="3" id="KW-1185">Reference proteome</keyword>
<dbReference type="Gene3D" id="2.60.120.330">
    <property type="entry name" value="B-lactam Antibiotic, Isopenicillin N Synthase, Chain"/>
    <property type="match status" value="1"/>
</dbReference>
<evidence type="ECO:0000259" key="1">
    <source>
        <dbReference type="Pfam" id="PF05118"/>
    </source>
</evidence>
<evidence type="ECO:0000313" key="2">
    <source>
        <dbReference type="EMBL" id="ABC30184.1"/>
    </source>
</evidence>
<dbReference type="STRING" id="349521.HCH_03436"/>
<dbReference type="EMBL" id="CP000155">
    <property type="protein sequence ID" value="ABC30184.1"/>
    <property type="molecule type" value="Genomic_DNA"/>
</dbReference>
<accession>Q2SGP0</accession>
<dbReference type="AlphaFoldDB" id="Q2SGP0"/>
<evidence type="ECO:0000313" key="3">
    <source>
        <dbReference type="Proteomes" id="UP000000238"/>
    </source>
</evidence>
<reference evidence="2 3" key="1">
    <citation type="journal article" date="2005" name="Nucleic Acids Res.">
        <title>Genomic blueprint of Hahella chejuensis, a marine microbe producing an algicidal agent.</title>
        <authorList>
            <person name="Jeong H."/>
            <person name="Yim J.H."/>
            <person name="Lee C."/>
            <person name="Choi S.-H."/>
            <person name="Park Y.K."/>
            <person name="Yoon S.H."/>
            <person name="Hur C.-G."/>
            <person name="Kang H.-Y."/>
            <person name="Kim D."/>
            <person name="Lee H.H."/>
            <person name="Park K.H."/>
            <person name="Park S.-H."/>
            <person name="Park H.-S."/>
            <person name="Lee H.K."/>
            <person name="Oh T.K."/>
            <person name="Kim J.F."/>
        </authorList>
    </citation>
    <scope>NUCLEOTIDE SEQUENCE [LARGE SCALE GENOMIC DNA]</scope>
    <source>
        <strain evidence="2 3">KCTC 2396</strain>
    </source>
</reference>